<keyword evidence="7" id="KW-1278">Translocase</keyword>
<evidence type="ECO:0000313" key="10">
    <source>
        <dbReference type="EMBL" id="KRN78578.1"/>
    </source>
</evidence>
<dbReference type="PROSITE" id="PS00211">
    <property type="entry name" value="ABC_TRANSPORTER_1"/>
    <property type="match status" value="1"/>
</dbReference>
<dbReference type="SMART" id="SM00382">
    <property type="entry name" value="AAA"/>
    <property type="match status" value="1"/>
</dbReference>
<dbReference type="InterPro" id="IPR003439">
    <property type="entry name" value="ABC_transporter-like_ATP-bd"/>
</dbReference>
<dbReference type="NCBIfam" id="TIGR04520">
    <property type="entry name" value="ECF_ATPase_1"/>
    <property type="match status" value="1"/>
</dbReference>
<keyword evidence="3" id="KW-0813">Transport</keyword>
<dbReference type="GO" id="GO:0005524">
    <property type="term" value="F:ATP binding"/>
    <property type="evidence" value="ECO:0007669"/>
    <property type="project" value="UniProtKB-KW"/>
</dbReference>
<dbReference type="FunFam" id="3.40.50.300:FF:000224">
    <property type="entry name" value="Energy-coupling factor transporter ATP-binding protein EcfA"/>
    <property type="match status" value="1"/>
</dbReference>
<evidence type="ECO:0000256" key="1">
    <source>
        <dbReference type="ARBA" id="ARBA00004202"/>
    </source>
</evidence>
<evidence type="ECO:0000256" key="6">
    <source>
        <dbReference type="ARBA" id="ARBA00022840"/>
    </source>
</evidence>
<dbReference type="EMBL" id="JQBT01000033">
    <property type="protein sequence ID" value="KRN78578.1"/>
    <property type="molecule type" value="Genomic_DNA"/>
</dbReference>
<dbReference type="Pfam" id="PF00005">
    <property type="entry name" value="ABC_tran"/>
    <property type="match status" value="1"/>
</dbReference>
<dbReference type="GO" id="GO:0043190">
    <property type="term" value="C:ATP-binding cassette (ABC) transporter complex"/>
    <property type="evidence" value="ECO:0007669"/>
    <property type="project" value="TreeGrafter"/>
</dbReference>
<evidence type="ECO:0000313" key="11">
    <source>
        <dbReference type="Proteomes" id="UP000051565"/>
    </source>
</evidence>
<evidence type="ECO:0000256" key="3">
    <source>
        <dbReference type="ARBA" id="ARBA00022448"/>
    </source>
</evidence>
<gene>
    <name evidence="10" type="ORF">IV52_GL000854</name>
</gene>
<accession>A0A0R2JN69</accession>
<dbReference type="PATRIC" id="fig|1122148.6.peg.878"/>
<protein>
    <submittedName>
        <fullName evidence="10">Cobalt import ATP-binding protein cbiO 1</fullName>
    </submittedName>
</protein>
<evidence type="ECO:0000256" key="7">
    <source>
        <dbReference type="ARBA" id="ARBA00022967"/>
    </source>
</evidence>
<dbReference type="InterPro" id="IPR050095">
    <property type="entry name" value="ECF_ABC_transporter_ATP-bd"/>
</dbReference>
<dbReference type="Gene3D" id="3.40.50.300">
    <property type="entry name" value="P-loop containing nucleotide triphosphate hydrolases"/>
    <property type="match status" value="1"/>
</dbReference>
<keyword evidence="4" id="KW-1003">Cell membrane</keyword>
<evidence type="ECO:0000256" key="2">
    <source>
        <dbReference type="ARBA" id="ARBA00005417"/>
    </source>
</evidence>
<evidence type="ECO:0000256" key="8">
    <source>
        <dbReference type="ARBA" id="ARBA00023136"/>
    </source>
</evidence>
<keyword evidence="5" id="KW-0547">Nucleotide-binding</keyword>
<keyword evidence="11" id="KW-1185">Reference proteome</keyword>
<proteinExistence type="inferred from homology"/>
<dbReference type="InterPro" id="IPR003593">
    <property type="entry name" value="AAA+_ATPase"/>
</dbReference>
<dbReference type="GO" id="GO:0016887">
    <property type="term" value="F:ATP hydrolysis activity"/>
    <property type="evidence" value="ECO:0007669"/>
    <property type="project" value="InterPro"/>
</dbReference>
<dbReference type="PROSITE" id="PS50893">
    <property type="entry name" value="ABC_TRANSPORTER_2"/>
    <property type="match status" value="1"/>
</dbReference>
<sequence>MNLVPSKIKFKNVSFKYENQISVLKDISFKIKAGTTNALVGKNGSGKSTIAKLMDGLLAPDSGTIEIDGEKINTKNIAQMRTKIGLVFQNPNDQIIGATVAEDVAFGLENRNIDYKIMHEMVEKALIKVGMNEFENQDPNLLSGGQKQKVAIAAALAINPSILILDEATSMLDPVSKQEIKNIIKKLQTTTDLTIIIITHDIEMLDQVDNVIAIQEQQIIFSGEPQQLFLCTNLMKRMDMEPPFSEQVKKELTSQGIKLPNQYLNDEELAQWITKLI</sequence>
<comment type="caution">
    <text evidence="10">The sequence shown here is derived from an EMBL/GenBank/DDBJ whole genome shotgun (WGS) entry which is preliminary data.</text>
</comment>
<evidence type="ECO:0000259" key="9">
    <source>
        <dbReference type="PROSITE" id="PS50893"/>
    </source>
</evidence>
<dbReference type="InterPro" id="IPR027417">
    <property type="entry name" value="P-loop_NTPase"/>
</dbReference>
<comment type="subcellular location">
    <subcellularLocation>
        <location evidence="1">Cell membrane</location>
        <topology evidence="1">Peripheral membrane protein</topology>
    </subcellularLocation>
</comment>
<dbReference type="NCBIfam" id="NF010167">
    <property type="entry name" value="PRK13648.1"/>
    <property type="match status" value="1"/>
</dbReference>
<dbReference type="CDD" id="cd03225">
    <property type="entry name" value="ABC_cobalt_CbiO_domain1"/>
    <property type="match status" value="1"/>
</dbReference>
<dbReference type="PANTHER" id="PTHR43553">
    <property type="entry name" value="HEAVY METAL TRANSPORTER"/>
    <property type="match status" value="1"/>
</dbReference>
<dbReference type="GO" id="GO:0042626">
    <property type="term" value="F:ATPase-coupled transmembrane transporter activity"/>
    <property type="evidence" value="ECO:0007669"/>
    <property type="project" value="TreeGrafter"/>
</dbReference>
<dbReference type="InterPro" id="IPR017871">
    <property type="entry name" value="ABC_transporter-like_CS"/>
</dbReference>
<organism evidence="10 11">
    <name type="scientific">Fructilactobacillus lindneri DSM 20690 = JCM 11027</name>
    <dbReference type="NCBI Taxonomy" id="1122148"/>
    <lineage>
        <taxon>Bacteria</taxon>
        <taxon>Bacillati</taxon>
        <taxon>Bacillota</taxon>
        <taxon>Bacilli</taxon>
        <taxon>Lactobacillales</taxon>
        <taxon>Lactobacillaceae</taxon>
        <taxon>Fructilactobacillus</taxon>
    </lineage>
</organism>
<name>A0A0R2JN69_9LACO</name>
<reference evidence="10 11" key="1">
    <citation type="journal article" date="2015" name="Genome Announc.">
        <title>Expanding the biotechnology potential of lactobacilli through comparative genomics of 213 strains and associated genera.</title>
        <authorList>
            <person name="Sun Z."/>
            <person name="Harris H.M."/>
            <person name="McCann A."/>
            <person name="Guo C."/>
            <person name="Argimon S."/>
            <person name="Zhang W."/>
            <person name="Yang X."/>
            <person name="Jeffery I.B."/>
            <person name="Cooney J.C."/>
            <person name="Kagawa T.F."/>
            <person name="Liu W."/>
            <person name="Song Y."/>
            <person name="Salvetti E."/>
            <person name="Wrobel A."/>
            <person name="Rasinkangas P."/>
            <person name="Parkhill J."/>
            <person name="Rea M.C."/>
            <person name="O'Sullivan O."/>
            <person name="Ritari J."/>
            <person name="Douillard F.P."/>
            <person name="Paul Ross R."/>
            <person name="Yang R."/>
            <person name="Briner A.E."/>
            <person name="Felis G.E."/>
            <person name="de Vos W.M."/>
            <person name="Barrangou R."/>
            <person name="Klaenhammer T.R."/>
            <person name="Caufield P.W."/>
            <person name="Cui Y."/>
            <person name="Zhang H."/>
            <person name="O'Toole P.W."/>
        </authorList>
    </citation>
    <scope>NUCLEOTIDE SEQUENCE [LARGE SCALE GENOMIC DNA]</scope>
    <source>
        <strain evidence="10 11">DSM 20690</strain>
    </source>
</reference>
<dbReference type="AlphaFoldDB" id="A0A0R2JN69"/>
<keyword evidence="6 10" id="KW-0067">ATP-binding</keyword>
<dbReference type="InterPro" id="IPR015856">
    <property type="entry name" value="ABC_transpr_CbiO/EcfA_su"/>
</dbReference>
<dbReference type="SUPFAM" id="SSF52540">
    <property type="entry name" value="P-loop containing nucleoside triphosphate hydrolases"/>
    <property type="match status" value="1"/>
</dbReference>
<dbReference type="STRING" id="53444.AYR59_03870"/>
<dbReference type="PANTHER" id="PTHR43553:SF24">
    <property type="entry name" value="ENERGY-COUPLING FACTOR TRANSPORTER ATP-BINDING PROTEIN ECFA1"/>
    <property type="match status" value="1"/>
</dbReference>
<dbReference type="InterPro" id="IPR030947">
    <property type="entry name" value="EcfA_1"/>
</dbReference>
<evidence type="ECO:0000256" key="5">
    <source>
        <dbReference type="ARBA" id="ARBA00022741"/>
    </source>
</evidence>
<comment type="similarity">
    <text evidence="2">Belongs to the ABC transporter superfamily.</text>
</comment>
<dbReference type="Proteomes" id="UP000051565">
    <property type="component" value="Unassembled WGS sequence"/>
</dbReference>
<evidence type="ECO:0000256" key="4">
    <source>
        <dbReference type="ARBA" id="ARBA00022475"/>
    </source>
</evidence>
<keyword evidence="8" id="KW-0472">Membrane</keyword>
<feature type="domain" description="ABC transporter" evidence="9">
    <location>
        <begin position="8"/>
        <end position="241"/>
    </location>
</feature>